<evidence type="ECO:0000313" key="3">
    <source>
        <dbReference type="EMBL" id="VED65737.1"/>
    </source>
</evidence>
<protein>
    <submittedName>
        <fullName evidence="3">Uncharacterized protein conserved in bacteria</fullName>
    </submittedName>
</protein>
<dbReference type="RefSeq" id="WP_000750933.1">
    <property type="nucleotide sequence ID" value="NZ_AP018935.1"/>
</dbReference>
<reference evidence="3 5" key="2">
    <citation type="submission" date="2018-12" db="EMBL/GenBank/DDBJ databases">
        <authorList>
            <consortium name="Pathogen Informatics"/>
        </authorList>
    </citation>
    <scope>NUCLEOTIDE SEQUENCE [LARGE SCALE GENOMIC DNA]</scope>
    <source>
        <strain evidence="3 5">NCTC8184</strain>
    </source>
</reference>
<dbReference type="KEGG" id="sage:EN72_04180"/>
<dbReference type="InterPro" id="IPR038732">
    <property type="entry name" value="HpyO/CreE_NAD-binding"/>
</dbReference>
<feature type="domain" description="FAD-dependent urate hydroxylase HpyO/Asp monooxygenase CreE-like FAD/NAD(P)-binding" evidence="1">
    <location>
        <begin position="7"/>
        <end position="154"/>
    </location>
</feature>
<gene>
    <name evidence="2" type="ORF">AX245_05535</name>
    <name evidence="3" type="ORF">NCTC8184_01797</name>
</gene>
<dbReference type="Gene3D" id="3.50.50.60">
    <property type="entry name" value="FAD/NAD(P)-binding domain"/>
    <property type="match status" value="1"/>
</dbReference>
<evidence type="ECO:0000259" key="1">
    <source>
        <dbReference type="Pfam" id="PF13454"/>
    </source>
</evidence>
<evidence type="ECO:0000313" key="4">
    <source>
        <dbReference type="Proteomes" id="UP000093122"/>
    </source>
</evidence>
<organism evidence="2 4">
    <name type="scientific">Streptococcus agalactiae</name>
    <dbReference type="NCBI Taxonomy" id="1311"/>
    <lineage>
        <taxon>Bacteria</taxon>
        <taxon>Bacillati</taxon>
        <taxon>Bacillota</taxon>
        <taxon>Bacilli</taxon>
        <taxon>Lactobacillales</taxon>
        <taxon>Streptococcaceae</taxon>
        <taxon>Streptococcus</taxon>
    </lineage>
</organism>
<dbReference type="InterPro" id="IPR036188">
    <property type="entry name" value="FAD/NAD-bd_sf"/>
</dbReference>
<dbReference type="SUPFAM" id="SSF51905">
    <property type="entry name" value="FAD/NAD(P)-binding domain"/>
    <property type="match status" value="1"/>
</dbReference>
<dbReference type="Pfam" id="PF13454">
    <property type="entry name" value="NAD_binding_9"/>
    <property type="match status" value="1"/>
</dbReference>
<dbReference type="PANTHER" id="PTHR40254:SF1">
    <property type="entry name" value="BLR0577 PROTEIN"/>
    <property type="match status" value="1"/>
</dbReference>
<dbReference type="Proteomes" id="UP000093122">
    <property type="component" value="Unassembled WGS sequence"/>
</dbReference>
<dbReference type="AlphaFoldDB" id="A0A0E1EL11"/>
<accession>A0A0E1EL11</accession>
<dbReference type="KEGG" id="sagg:EN73_03880"/>
<evidence type="ECO:0000313" key="5">
    <source>
        <dbReference type="Proteomes" id="UP000268870"/>
    </source>
</evidence>
<dbReference type="InterPro" id="IPR052189">
    <property type="entry name" value="L-asp_N-monooxygenase_NS-form"/>
</dbReference>
<evidence type="ECO:0000313" key="2">
    <source>
        <dbReference type="EMBL" id="OCM71283.1"/>
    </source>
</evidence>
<dbReference type="PANTHER" id="PTHR40254">
    <property type="entry name" value="BLR0577 PROTEIN"/>
    <property type="match status" value="1"/>
</dbReference>
<sequence length="481" mass="54783">MKKTIGIIGMGVSGLAVLLALSRKKEKELKQLAIFCFDDTVHFGRGIPFQEDVDSALINSPINDISFDYRHMSDFMDWLEENYYDTNLTYVSRTLYGQYLSERTKLLLDKLPVTVIKTRVDKLNYLSDEQQWQVYIQDKLFPVTFDELHLACGALPVIEPYHLEGKTDYIKDPYPIKYLAQENWKGKTVAIIGTGLAAIDVIKWLLLNTQSSVKAFSRTNYFPSVRIVNDLPLTWHFFTNDNLKAFLSHPSKTFTIADFNDLMSGELEHLGFKNWKNTTETFLSPGIDGLKLAFKYPKQLYLLQQLASRITVWLTDLWPLMSLSDKKEYKALYGKAIINLRNPMPDESAKVILKAAQKGTFSLINNVKTITKNDEGFSIEKEKQNHISVDRVINATGYQLNTKNWTKANPLLKSLINQEFCQIDDQGGITILTENAQVLSPKYGPMPGLYAHGALVNGVVYQNNSTIKIQQMAERAFSDNK</sequence>
<dbReference type="EMBL" id="MAWT01000033">
    <property type="protein sequence ID" value="OCM71283.1"/>
    <property type="molecule type" value="Genomic_DNA"/>
</dbReference>
<dbReference type="GeneID" id="66885590"/>
<dbReference type="EMBL" id="LR134265">
    <property type="protein sequence ID" value="VED65737.1"/>
    <property type="molecule type" value="Genomic_DNA"/>
</dbReference>
<dbReference type="Proteomes" id="UP000268870">
    <property type="component" value="Chromosome"/>
</dbReference>
<reference evidence="2 4" key="1">
    <citation type="journal article" date="2016" name="Sci. Rep.">
        <title>Serotype IV Streptococcus agalactiae ST-452 has arisen from large genomic recombination events between CC23 and the hypervirulent CC17 lineages.</title>
        <authorList>
            <person name="Campisi E."/>
            <person name="Rinaudo C.D."/>
            <person name="Donati C."/>
            <person name="Barucco M."/>
            <person name="Torricelli G."/>
            <person name="Edwards M.S."/>
            <person name="Baker C.J."/>
            <person name="Margarit I."/>
            <person name="Rosini R."/>
        </authorList>
    </citation>
    <scope>NUCLEOTIDE SEQUENCE [LARGE SCALE GENOMIC DNA]</scope>
    <source>
        <strain evidence="2 4">CZ-PW-140</strain>
    </source>
</reference>
<proteinExistence type="predicted"/>
<name>A0A0E1EL11_STRAG</name>